<name>A0AAN9MUA8_CANGL</name>
<evidence type="ECO:0000313" key="2">
    <source>
        <dbReference type="EMBL" id="KAK7361140.1"/>
    </source>
</evidence>
<protein>
    <submittedName>
        <fullName evidence="2">Uncharacterized protein</fullName>
    </submittedName>
</protein>
<dbReference type="EMBL" id="JAYMYQ010000001">
    <property type="protein sequence ID" value="KAK7361140.1"/>
    <property type="molecule type" value="Genomic_DNA"/>
</dbReference>
<sequence>MSVISRLASVHLLVFEWFLSYYEDMGLAAASQPELNGDAWQESTAFSYPLVLILEEYNASEISFAYYGAHVHIKQFCYSASSWLLIQRALMLRDPFSFSMWPLGKEAACDSQSQIYATLTFSPFFHSGHMAILIFGPRLL</sequence>
<organism evidence="2 3">
    <name type="scientific">Canavalia gladiata</name>
    <name type="common">Sword bean</name>
    <name type="synonym">Dolichos gladiatus</name>
    <dbReference type="NCBI Taxonomy" id="3824"/>
    <lineage>
        <taxon>Eukaryota</taxon>
        <taxon>Viridiplantae</taxon>
        <taxon>Streptophyta</taxon>
        <taxon>Embryophyta</taxon>
        <taxon>Tracheophyta</taxon>
        <taxon>Spermatophyta</taxon>
        <taxon>Magnoliopsida</taxon>
        <taxon>eudicotyledons</taxon>
        <taxon>Gunneridae</taxon>
        <taxon>Pentapetalae</taxon>
        <taxon>rosids</taxon>
        <taxon>fabids</taxon>
        <taxon>Fabales</taxon>
        <taxon>Fabaceae</taxon>
        <taxon>Papilionoideae</taxon>
        <taxon>50 kb inversion clade</taxon>
        <taxon>NPAAA clade</taxon>
        <taxon>indigoferoid/millettioid clade</taxon>
        <taxon>Phaseoleae</taxon>
        <taxon>Canavalia</taxon>
    </lineage>
</organism>
<proteinExistence type="predicted"/>
<accession>A0AAN9MUA8</accession>
<dbReference type="Proteomes" id="UP001367508">
    <property type="component" value="Unassembled WGS sequence"/>
</dbReference>
<keyword evidence="1" id="KW-0732">Signal</keyword>
<comment type="caution">
    <text evidence="2">The sequence shown here is derived from an EMBL/GenBank/DDBJ whole genome shotgun (WGS) entry which is preliminary data.</text>
</comment>
<feature type="signal peptide" evidence="1">
    <location>
        <begin position="1"/>
        <end position="28"/>
    </location>
</feature>
<keyword evidence="3" id="KW-1185">Reference proteome</keyword>
<dbReference type="AlphaFoldDB" id="A0AAN9MUA8"/>
<evidence type="ECO:0000313" key="3">
    <source>
        <dbReference type="Proteomes" id="UP001367508"/>
    </source>
</evidence>
<reference evidence="2 3" key="1">
    <citation type="submission" date="2024-01" db="EMBL/GenBank/DDBJ databases">
        <title>The genomes of 5 underutilized Papilionoideae crops provide insights into root nodulation and disease resistanc.</title>
        <authorList>
            <person name="Jiang F."/>
        </authorList>
    </citation>
    <scope>NUCLEOTIDE SEQUENCE [LARGE SCALE GENOMIC DNA]</scope>
    <source>
        <strain evidence="2">LVBAO_FW01</strain>
        <tissue evidence="2">Leaves</tissue>
    </source>
</reference>
<feature type="chain" id="PRO_5042988975" evidence="1">
    <location>
        <begin position="29"/>
        <end position="140"/>
    </location>
</feature>
<gene>
    <name evidence="2" type="ORF">VNO77_03183</name>
</gene>
<evidence type="ECO:0000256" key="1">
    <source>
        <dbReference type="SAM" id="SignalP"/>
    </source>
</evidence>